<sequence>MKKFLQHISYTYEYIRNVRKKTIGGTILRSVIMNLESYAGSPIYVNAVVRDNMPNGSKVGCVVAIHDIPGNDKSYISLIKPLTNKGIRFIAINLPGFGYSSYDKKLKCSSNERLFYTETICKNIVHPTEKVIFIGLGRGCETAIKMTHDYYKKGSVGCIAISPYGIVNDHLHDHSSVAVIHHLFKSLKNFGSHQLQPLLDIIYGYGKNYYHDIHMIKIRGSKAMKRTIAEIDFSTLPPYIENISRQEQKFALVYGGRNKRIKPSASLSLAMYLDEYKHFKVFKNNTNVIIKRIKETFKNDISNIIVNVEYSKHKVQKVSPKFIADLCDVMFRTSKLNIDNNNNPD</sequence>
<dbReference type="Gene3D" id="3.40.50.1820">
    <property type="entry name" value="alpha/beta hydrolase"/>
    <property type="match status" value="1"/>
</dbReference>
<dbReference type="InterPro" id="IPR010463">
    <property type="entry name" value="DUF1057"/>
</dbReference>
<proteinExistence type="predicted"/>
<keyword evidence="1" id="KW-1185">Reference proteome</keyword>
<organism evidence="1 2">
    <name type="scientific">Parastrongyloides trichosuri</name>
    <name type="common">Possum-specific nematode worm</name>
    <dbReference type="NCBI Taxonomy" id="131310"/>
    <lineage>
        <taxon>Eukaryota</taxon>
        <taxon>Metazoa</taxon>
        <taxon>Ecdysozoa</taxon>
        <taxon>Nematoda</taxon>
        <taxon>Chromadorea</taxon>
        <taxon>Rhabditida</taxon>
        <taxon>Tylenchina</taxon>
        <taxon>Panagrolaimomorpha</taxon>
        <taxon>Strongyloidoidea</taxon>
        <taxon>Strongyloididae</taxon>
        <taxon>Parastrongyloides</taxon>
    </lineage>
</organism>
<dbReference type="InterPro" id="IPR029058">
    <property type="entry name" value="AB_hydrolase_fold"/>
</dbReference>
<dbReference type="WBParaSite" id="PTRK_0000374100.1">
    <property type="protein sequence ID" value="PTRK_0000374100.1"/>
    <property type="gene ID" value="PTRK_0000374100"/>
</dbReference>
<accession>A0A0N4Z8V8</accession>
<dbReference type="PANTHER" id="PTHR47533:SF4">
    <property type="entry name" value="AB HYDROLASE-1 DOMAIN-CONTAINING PROTEIN"/>
    <property type="match status" value="1"/>
</dbReference>
<reference evidence="2" key="1">
    <citation type="submission" date="2017-02" db="UniProtKB">
        <authorList>
            <consortium name="WormBaseParasite"/>
        </authorList>
    </citation>
    <scope>IDENTIFICATION</scope>
</reference>
<dbReference type="PANTHER" id="PTHR47533">
    <property type="entry name" value="PROTEIN CBG21859"/>
    <property type="match status" value="1"/>
</dbReference>
<protein>
    <submittedName>
        <fullName evidence="2">Hydrolase_4 domain-containing protein</fullName>
    </submittedName>
</protein>
<evidence type="ECO:0000313" key="2">
    <source>
        <dbReference type="WBParaSite" id="PTRK_0000374100.1"/>
    </source>
</evidence>
<dbReference type="SUPFAM" id="SSF53474">
    <property type="entry name" value="alpha/beta-Hydrolases"/>
    <property type="match status" value="1"/>
</dbReference>
<dbReference type="Pfam" id="PF06342">
    <property type="entry name" value="DUF1057"/>
    <property type="match status" value="1"/>
</dbReference>
<name>A0A0N4Z8V8_PARTI</name>
<dbReference type="Proteomes" id="UP000038045">
    <property type="component" value="Unplaced"/>
</dbReference>
<dbReference type="ESTHER" id="parti-a0a0n4z8v8">
    <property type="family name" value="Duf_1057"/>
</dbReference>
<evidence type="ECO:0000313" key="1">
    <source>
        <dbReference type="Proteomes" id="UP000038045"/>
    </source>
</evidence>
<dbReference type="AlphaFoldDB" id="A0A0N4Z8V8"/>